<proteinExistence type="predicted"/>
<dbReference type="Pfam" id="PF03061">
    <property type="entry name" value="4HBT"/>
    <property type="match status" value="1"/>
</dbReference>
<accession>A0A2N0WCK2</accession>
<evidence type="ECO:0000256" key="1">
    <source>
        <dbReference type="SAM" id="Phobius"/>
    </source>
</evidence>
<reference evidence="3 6" key="1">
    <citation type="submission" date="2013-02" db="EMBL/GenBank/DDBJ databases">
        <title>The Genome Sequence of Acinetobacter sp. NIPH 809.</title>
        <authorList>
            <consortium name="The Broad Institute Genome Sequencing Platform"/>
            <consortium name="The Broad Institute Genome Sequencing Center for Infectious Disease"/>
            <person name="Cerqueira G."/>
            <person name="Feldgarden M."/>
            <person name="Courvalin P."/>
            <person name="Perichon B."/>
            <person name="Grillot-Courvalin C."/>
            <person name="Clermont D."/>
            <person name="Rocha E."/>
            <person name="Yoon E.-J."/>
            <person name="Nemec A."/>
            <person name="Walker B."/>
            <person name="Young S.K."/>
            <person name="Zeng Q."/>
            <person name="Gargeya S."/>
            <person name="Fitzgerald M."/>
            <person name="Haas B."/>
            <person name="Abouelleil A."/>
            <person name="Alvarado L."/>
            <person name="Arachchi H.M."/>
            <person name="Berlin A.M."/>
            <person name="Chapman S.B."/>
            <person name="Dewar J."/>
            <person name="Goldberg J."/>
            <person name="Griggs A."/>
            <person name="Gujja S."/>
            <person name="Hansen M."/>
            <person name="Howarth C."/>
            <person name="Imamovic A."/>
            <person name="Larimer J."/>
            <person name="McCowan C."/>
            <person name="Murphy C."/>
            <person name="Neiman D."/>
            <person name="Pearson M."/>
            <person name="Priest M."/>
            <person name="Roberts A."/>
            <person name="Saif S."/>
            <person name="Shea T."/>
            <person name="Sisk P."/>
            <person name="Sykes S."/>
            <person name="Wortman J."/>
            <person name="Nusbaum C."/>
            <person name="Birren B."/>
        </authorList>
    </citation>
    <scope>NUCLEOTIDE SEQUENCE [LARGE SCALE GENOMIC DNA]</scope>
    <source>
        <strain evidence="3 6">NIPH 809</strain>
    </source>
</reference>
<feature type="transmembrane region" description="Helical" evidence="1">
    <location>
        <begin position="61"/>
        <end position="87"/>
    </location>
</feature>
<evidence type="ECO:0000313" key="7">
    <source>
        <dbReference type="Proteomes" id="UP000233553"/>
    </source>
</evidence>
<accession>A0A653KB27</accession>
<dbReference type="EMBL" id="CABWKZ010000045">
    <property type="protein sequence ID" value="VXA58104.1"/>
    <property type="molecule type" value="Genomic_DNA"/>
</dbReference>
<keyword evidence="6" id="KW-1185">Reference proteome</keyword>
<evidence type="ECO:0000313" key="4">
    <source>
        <dbReference type="EMBL" id="PKF32315.1"/>
    </source>
</evidence>
<name>A0A2N0WCK2_9GAMM</name>
<evidence type="ECO:0000313" key="5">
    <source>
        <dbReference type="EMBL" id="VXA58104.1"/>
    </source>
</evidence>
<organism evidence="4 7">
    <name type="scientific">Acinetobacter proteolyticus</name>
    <dbReference type="NCBI Taxonomy" id="1776741"/>
    <lineage>
        <taxon>Bacteria</taxon>
        <taxon>Pseudomonadati</taxon>
        <taxon>Pseudomonadota</taxon>
        <taxon>Gammaproteobacteria</taxon>
        <taxon>Moraxellales</taxon>
        <taxon>Moraxellaceae</taxon>
        <taxon>Acinetobacter</taxon>
    </lineage>
</organism>
<evidence type="ECO:0000259" key="2">
    <source>
        <dbReference type="Pfam" id="PF03061"/>
    </source>
</evidence>
<evidence type="ECO:0000313" key="6">
    <source>
        <dbReference type="Proteomes" id="UP000013034"/>
    </source>
</evidence>
<reference evidence="5 8" key="3">
    <citation type="submission" date="2019-10" db="EMBL/GenBank/DDBJ databases">
        <authorList>
            <person name="Karimi E."/>
        </authorList>
    </citation>
    <scope>NUCLEOTIDE SEQUENCE [LARGE SCALE GENOMIC DNA]</scope>
    <source>
        <strain evidence="5">Acinetobacter sp. 8BE</strain>
    </source>
</reference>
<dbReference type="EMBL" id="APOI01000008">
    <property type="protein sequence ID" value="ENU24714.1"/>
    <property type="molecule type" value="Genomic_DNA"/>
</dbReference>
<dbReference type="CDD" id="cd03443">
    <property type="entry name" value="PaaI_thioesterase"/>
    <property type="match status" value="1"/>
</dbReference>
<dbReference type="GO" id="GO:0016790">
    <property type="term" value="F:thiolester hydrolase activity"/>
    <property type="evidence" value="ECO:0007669"/>
    <property type="project" value="UniProtKB-ARBA"/>
</dbReference>
<dbReference type="InterPro" id="IPR029069">
    <property type="entry name" value="HotDog_dom_sf"/>
</dbReference>
<protein>
    <submittedName>
        <fullName evidence="4">PaaI family thioesterase</fullName>
    </submittedName>
</protein>
<dbReference type="Proteomes" id="UP000430404">
    <property type="component" value="Unassembled WGS sequence"/>
</dbReference>
<evidence type="ECO:0000313" key="8">
    <source>
        <dbReference type="Proteomes" id="UP000430404"/>
    </source>
</evidence>
<keyword evidence="1" id="KW-0812">Transmembrane</keyword>
<sequence length="144" mass="15747">MAMDKQEIIGFLAQEFPQALQKSTIEEIPAKGAQLLYRVDAGDLRPGQTVSGPTLMLIADYVLYIAILGHLGLVAMAVTTNMTINFFRKPNGNRDIRAVCKLIKVGKTLVTGEVWLYSLDDEEPVAHVIGTYALPPNQALPSHV</sequence>
<gene>
    <name evidence="5" type="ORF">ACI8B_50589</name>
    <name evidence="4" type="ORF">CW311_13890</name>
    <name evidence="3" type="ORF">F993_00960</name>
</gene>
<dbReference type="RefSeq" id="WP_004653032.1">
    <property type="nucleotide sequence ID" value="NZ_KB849179.1"/>
</dbReference>
<dbReference type="EMBL" id="PISJ01000017">
    <property type="protein sequence ID" value="PKF32315.1"/>
    <property type="molecule type" value="Genomic_DNA"/>
</dbReference>
<dbReference type="Proteomes" id="UP000013034">
    <property type="component" value="Unassembled WGS sequence"/>
</dbReference>
<dbReference type="Gene3D" id="3.10.129.10">
    <property type="entry name" value="Hotdog Thioesterase"/>
    <property type="match status" value="1"/>
</dbReference>
<keyword evidence="1" id="KW-0472">Membrane</keyword>
<dbReference type="Proteomes" id="UP000233553">
    <property type="component" value="Unassembled WGS sequence"/>
</dbReference>
<reference evidence="4 7" key="2">
    <citation type="submission" date="2017-12" db="EMBL/GenBank/DDBJ databases">
        <title>Draft Genome sequences of multiple microbial strains isolated from spacecraft associated surfaces.</title>
        <authorList>
            <person name="Seuylemezian A."/>
            <person name="Vaishampayan P."/>
            <person name="Venkateswaran K."/>
        </authorList>
    </citation>
    <scope>NUCLEOTIDE SEQUENCE [LARGE SCALE GENOMIC DNA]</scope>
    <source>
        <strain evidence="4 7">2P01AA</strain>
    </source>
</reference>
<dbReference type="InterPro" id="IPR006683">
    <property type="entry name" value="Thioestr_dom"/>
</dbReference>
<evidence type="ECO:0000313" key="3">
    <source>
        <dbReference type="EMBL" id="ENU24714.1"/>
    </source>
</evidence>
<keyword evidence="1" id="KW-1133">Transmembrane helix</keyword>
<dbReference type="SUPFAM" id="SSF54637">
    <property type="entry name" value="Thioesterase/thiol ester dehydrase-isomerase"/>
    <property type="match status" value="1"/>
</dbReference>
<dbReference type="AlphaFoldDB" id="A0A2N0WCK2"/>
<feature type="domain" description="Thioesterase" evidence="2">
    <location>
        <begin position="48"/>
        <end position="123"/>
    </location>
</feature>